<dbReference type="InterPro" id="IPR039537">
    <property type="entry name" value="Retrotran_Ty1/copia-like"/>
</dbReference>
<dbReference type="Pfam" id="PF13976">
    <property type="entry name" value="gag_pre-integrs"/>
    <property type="match status" value="1"/>
</dbReference>
<dbReference type="InterPro" id="IPR012337">
    <property type="entry name" value="RNaseH-like_sf"/>
</dbReference>
<feature type="coiled-coil region" evidence="3">
    <location>
        <begin position="1210"/>
        <end position="1237"/>
    </location>
</feature>
<dbReference type="Proteomes" id="UP001151760">
    <property type="component" value="Unassembled WGS sequence"/>
</dbReference>
<gene>
    <name evidence="7" type="ORF">Tco_0977057</name>
</gene>
<keyword evidence="1" id="KW-0645">Protease</keyword>
<dbReference type="Pfam" id="PF00098">
    <property type="entry name" value="zf-CCHC"/>
    <property type="match status" value="1"/>
</dbReference>
<dbReference type="Pfam" id="PF25597">
    <property type="entry name" value="SH3_retrovirus"/>
    <property type="match status" value="1"/>
</dbReference>
<feature type="region of interest" description="Disordered" evidence="4">
    <location>
        <begin position="1405"/>
        <end position="1440"/>
    </location>
</feature>
<evidence type="ECO:0000259" key="6">
    <source>
        <dbReference type="PROSITE" id="PS50994"/>
    </source>
</evidence>
<keyword evidence="2" id="KW-0863">Zinc-finger</keyword>
<reference evidence="7" key="2">
    <citation type="submission" date="2022-01" db="EMBL/GenBank/DDBJ databases">
        <authorList>
            <person name="Yamashiro T."/>
            <person name="Shiraishi A."/>
            <person name="Satake H."/>
            <person name="Nakayama K."/>
        </authorList>
    </citation>
    <scope>NUCLEOTIDE SEQUENCE</scope>
</reference>
<dbReference type="InterPro" id="IPR001584">
    <property type="entry name" value="Integrase_cat-core"/>
</dbReference>
<keyword evidence="2" id="KW-0862">Zinc</keyword>
<dbReference type="PANTHER" id="PTHR42648:SF21">
    <property type="entry name" value="CYSTEINE-RICH RLK (RECEPTOR-LIKE PROTEIN KINASE) 8"/>
    <property type="match status" value="1"/>
</dbReference>
<dbReference type="SMART" id="SM00343">
    <property type="entry name" value="ZnF_C2HC"/>
    <property type="match status" value="1"/>
</dbReference>
<feature type="domain" description="Integrase catalytic" evidence="6">
    <location>
        <begin position="1599"/>
        <end position="1716"/>
    </location>
</feature>
<evidence type="ECO:0000259" key="5">
    <source>
        <dbReference type="PROSITE" id="PS50158"/>
    </source>
</evidence>
<feature type="coiled-coil region" evidence="3">
    <location>
        <begin position="1317"/>
        <end position="1391"/>
    </location>
</feature>
<dbReference type="SUPFAM" id="SSF57756">
    <property type="entry name" value="Retrovirus zinc finger-like domains"/>
    <property type="match status" value="1"/>
</dbReference>
<feature type="compositionally biased region" description="Polar residues" evidence="4">
    <location>
        <begin position="2479"/>
        <end position="2497"/>
    </location>
</feature>
<feature type="compositionally biased region" description="Polar residues" evidence="4">
    <location>
        <begin position="1"/>
        <end position="14"/>
    </location>
</feature>
<organism evidence="7 8">
    <name type="scientific">Tanacetum coccineum</name>
    <dbReference type="NCBI Taxonomy" id="301880"/>
    <lineage>
        <taxon>Eukaryota</taxon>
        <taxon>Viridiplantae</taxon>
        <taxon>Streptophyta</taxon>
        <taxon>Embryophyta</taxon>
        <taxon>Tracheophyta</taxon>
        <taxon>Spermatophyta</taxon>
        <taxon>Magnoliopsida</taxon>
        <taxon>eudicotyledons</taxon>
        <taxon>Gunneridae</taxon>
        <taxon>Pentapetalae</taxon>
        <taxon>asterids</taxon>
        <taxon>campanulids</taxon>
        <taxon>Asterales</taxon>
        <taxon>Asteraceae</taxon>
        <taxon>Asteroideae</taxon>
        <taxon>Anthemideae</taxon>
        <taxon>Anthemidinae</taxon>
        <taxon>Tanacetum</taxon>
    </lineage>
</organism>
<dbReference type="InterPro" id="IPR036397">
    <property type="entry name" value="RNaseH_sf"/>
</dbReference>
<dbReference type="Pfam" id="PF00665">
    <property type="entry name" value="rve"/>
    <property type="match status" value="1"/>
</dbReference>
<dbReference type="PROSITE" id="PS50994">
    <property type="entry name" value="INTEGRASE"/>
    <property type="match status" value="1"/>
</dbReference>
<accession>A0ABQ5EJ04</accession>
<dbReference type="Pfam" id="PF22936">
    <property type="entry name" value="Pol_BBD"/>
    <property type="match status" value="1"/>
</dbReference>
<dbReference type="Gene3D" id="3.30.420.10">
    <property type="entry name" value="Ribonuclease H-like superfamily/Ribonuclease H"/>
    <property type="match status" value="1"/>
</dbReference>
<feature type="domain" description="CCHC-type" evidence="5">
    <location>
        <begin position="753"/>
        <end position="769"/>
    </location>
</feature>
<proteinExistence type="predicted"/>
<dbReference type="EMBL" id="BQNB010016360">
    <property type="protein sequence ID" value="GJT50900.1"/>
    <property type="molecule type" value="Genomic_DNA"/>
</dbReference>
<feature type="compositionally biased region" description="Polar residues" evidence="4">
    <location>
        <begin position="1405"/>
        <end position="1414"/>
    </location>
</feature>
<feature type="compositionally biased region" description="Low complexity" evidence="4">
    <location>
        <begin position="2448"/>
        <end position="2463"/>
    </location>
</feature>
<reference evidence="7" key="1">
    <citation type="journal article" date="2022" name="Int. J. Mol. Sci.">
        <title>Draft Genome of Tanacetum Coccineum: Genomic Comparison of Closely Related Tanacetum-Family Plants.</title>
        <authorList>
            <person name="Yamashiro T."/>
            <person name="Shiraishi A."/>
            <person name="Nakayama K."/>
            <person name="Satake H."/>
        </authorList>
    </citation>
    <scope>NUCLEOTIDE SEQUENCE</scope>
</reference>
<evidence type="ECO:0000256" key="4">
    <source>
        <dbReference type="SAM" id="MobiDB-lite"/>
    </source>
</evidence>
<dbReference type="PROSITE" id="PS50158">
    <property type="entry name" value="ZF_CCHC"/>
    <property type="match status" value="1"/>
</dbReference>
<protein>
    <submittedName>
        <fullName evidence="7">Retrovirus-related pol polyprotein from transposon TNT 1-94</fullName>
    </submittedName>
</protein>
<feature type="compositionally biased region" description="Basic and acidic residues" evidence="4">
    <location>
        <begin position="2302"/>
        <end position="2313"/>
    </location>
</feature>
<feature type="region of interest" description="Disordered" evidence="4">
    <location>
        <begin position="2417"/>
        <end position="2497"/>
    </location>
</feature>
<keyword evidence="3" id="KW-0175">Coiled coil</keyword>
<dbReference type="Gene3D" id="4.10.60.10">
    <property type="entry name" value="Zinc finger, CCHC-type"/>
    <property type="match status" value="1"/>
</dbReference>
<keyword evidence="1" id="KW-0378">Hydrolase</keyword>
<evidence type="ECO:0000256" key="3">
    <source>
        <dbReference type="SAM" id="Coils"/>
    </source>
</evidence>
<feature type="region of interest" description="Disordered" evidence="4">
    <location>
        <begin position="2302"/>
        <end position="2330"/>
    </location>
</feature>
<evidence type="ECO:0000313" key="7">
    <source>
        <dbReference type="EMBL" id="GJT50900.1"/>
    </source>
</evidence>
<feature type="region of interest" description="Disordered" evidence="4">
    <location>
        <begin position="1"/>
        <end position="20"/>
    </location>
</feature>
<evidence type="ECO:0000256" key="1">
    <source>
        <dbReference type="ARBA" id="ARBA00022670"/>
    </source>
</evidence>
<sequence>MNQNFYNSNSSGFDQIQPPQYYVMPQPPKESVKEFEKQLKTVVISALEGVIQPPQETSVEIFQARENLMKSIQTFLKKFNRISFRETPKVLSLAWEKFFEIQHAQPEDIQELLRKLLKDFQSINEELAEYINSPKNSSKAITPDLPTEEPDNSLSMGDEHLDTIPEIESDEVIKSSVEDLVPIPSESEGIFDDTCDVPFCDNSLPLDVLNDHFEIFSDLNDDCTSSDNDSFENIDYVEASPPDSELVSLEEVKDDILREKLLNINLLISKIESLNDNPTPDCVIKSSSPFPIPVEDSDSFFEKSDTSLSYSDNSLPEFKTFSDHTKETSSGSTTTHYDNSLPEYYSFLFEIEPDQGELTSVVMEDILGEPRVHVPNVLPTHPTLILDSDFIPSDDSLGSDLKVSFPYRTINKIFDPGIFFEGKITSDFSKSPMMISGGDIPFLDDCLDYEDSRARGSELGSELTCLVGSELRTSELDTSELKTSEYREWGEYPKSMMKGSFQIGNFSWETLAEWYNADIWAINILLQGLPKDILTLVINSFTDAKDYMRHCDDALEGSDINQADGNHNFPEWGRFVTAVKLNRGLRDSNYDQLYAYLKQHEAHANENKMMLDRFTQHTVDPLALMSNVSHQQYYSQSSTTPPSTYVPPHFADNTQLDSGLSPSDNLIENLTNTLALLTQSYKTYLPQTNNQLRTSSNPRNQATVQDGRVVVQNVQGRQNRGQGNNARGAGAAGYGGAQNRVGNANPGQARQVKCYNCNGIGHIARNCTQPKRPQTPIFQRQDGAIASSGERERGLSVSCCWLFCCWLAGIVAFGIHFGGFVVFILSVPLLLVALDEEQLLFIAGGQDNAIDEDVDEQPVQDLALNVDNVFQADDCDAFDSDVDEAPMAQTMFMANLSSADPVYDEAGPSYDSDILSEVHDHDHYQDVVCEHHEEHEMHDDVQPNYVVDSHANYTSDSNMILYDQYVKDNAMPVVQTLNEKARINYSKQEQSLQTVYMLCKPKPYYNEQNKVAIGYKNPLCLTRAKQVQPALYNGYEIIKNNHVPALVHNTEDTLEIAKITRRKMKDPECVTHKVKIAPPDYSKENYLATFTPQKQLTPEQIFWSQDLIKMKEEALKKQTIASRPIKALTVYPPNTPATLVPRVLPTKIQVKINIFALIQLFSEFEKTCKKRITPTGLTEGERGFEQTKECYLTEVIPFFKTLKEHFEGIQKALTKEIKEMKDIFEELEAEVDQNVVNRKHDEIERKNLLIANDNLIVDCLSKEVFYIATNSELTVSRFTEMHEAHTILKYQNLKESFGNNPSPPARDTPDFDTVFVIRKMKASIQGKDNTIKKLRRQISQLKETRSEADRTLDFRTLDFQITQLTEKVTVLQEQNELFKEENEKVKQHYKELYDSIKITRVNCCTNASGPQPRSNTKKNRISPAKGVNKKKVEEHPRTNKSNLRTMNRVDSSSSSKRIVVQIILWYLDLGCSKHMTVDRSRLRNFMKKFTGTVRFGNDHFGAIMGYGDYVIDGVEIIKGSRGSNLYTISVEDMMKSSPICLLSKAFKNKSWLWHRRLNHLNFSTINDLVRKDLVRGLLRLKFEKDHLCSACQLGKSKKHTHKPKTKNTNLEVLNTLHMDLCGSMRVQTINGKKFILVIVDDYSRFTWVKFLRSKDETLEVVIKFLKQIQVGLNKTIRYIRTDNGTEFVNKDLTAYYECVGIFHQKTVPRTPQQNGAEAVATACYTQNRSLIHTLHNKTPYELVHDKKPDLTFFRVFSALCYPTNDSEDLGKLQPTADIGIFVGYTPTRKGYRIYNKRTRRIMETIHIQFDELTKQMAPVQLSTGPTPTFLTPGQISPGLVSNLVPATPYVPPTNKELEILFDEYLEPPRVEIPVSPAPAVPILVNSAGIPSSTTIGQDAPFPSHSPSSSVLQSLSIHQGVAAESTLVEENRFAPLTMIPSLQTTTLSSIRFPCIVTIAVPLLSAAIMSSTPDPSTLTYDTFLRRAVEERHNELYFRDDGLSALLEDTMADMNIPANDAPAVQAPAVAPPTRTDDQILPLSKWVPIGKSNCVLDVHKLQRKPYLPNCCALLKKHNFFSCQLDEKWFNLHKDILKDALDITPANDNNPFVAPSSSDTIIEYVNTLGYPVYSGTKTDGYDRPRHPVLQILWCIIHRSSIDYAERIWEEFAQSIQTFLTDKKNLATAARGKKKTTHLLILSVRFVGKDGREIFGMPIPDALLTDEIKGAPYYGDYQEHVTKYQQFLDAEHGKAEEGGATKSSDATKVTKPKQTRLIKPLVTRHQRPSLLNHLNSKPTLLNHPKAVSEKKQKLVKETPVEPSQAKRSKGGLVGKRHKPKSLLKLVDDPSYEGVPIVTDAVDWAIQAPLQARFGDLPTVDMKEILQQRMFEDNSYKAHEVHNDLYEALQKSLELDYSNQRLADQEEARKKKRKKRAALRTPSGSPPSLPPPPAGASGTPGTSGASGSSQLPPPLPPLSIGTSGSTEQQGSNAPRSTKTATLAS</sequence>
<evidence type="ECO:0000256" key="2">
    <source>
        <dbReference type="PROSITE-ProRule" id="PRU00047"/>
    </source>
</evidence>
<dbReference type="PANTHER" id="PTHR42648">
    <property type="entry name" value="TRANSPOSASE, PUTATIVE-RELATED"/>
    <property type="match status" value="1"/>
</dbReference>
<keyword evidence="2" id="KW-0479">Metal-binding</keyword>
<dbReference type="InterPro" id="IPR025724">
    <property type="entry name" value="GAG-pre-integrase_dom"/>
</dbReference>
<dbReference type="InterPro" id="IPR036875">
    <property type="entry name" value="Znf_CCHC_sf"/>
</dbReference>
<dbReference type="InterPro" id="IPR001878">
    <property type="entry name" value="Znf_CCHC"/>
</dbReference>
<dbReference type="InterPro" id="IPR054722">
    <property type="entry name" value="PolX-like_BBD"/>
</dbReference>
<evidence type="ECO:0000313" key="8">
    <source>
        <dbReference type="Proteomes" id="UP001151760"/>
    </source>
</evidence>
<keyword evidence="8" id="KW-1185">Reference proteome</keyword>
<feature type="compositionally biased region" description="Pro residues" evidence="4">
    <location>
        <begin position="2437"/>
        <end position="2447"/>
    </location>
</feature>
<name>A0ABQ5EJ04_9ASTR</name>
<feature type="compositionally biased region" description="Basic residues" evidence="4">
    <location>
        <begin position="2320"/>
        <end position="2330"/>
    </location>
</feature>
<comment type="caution">
    <text evidence="7">The sequence shown here is derived from an EMBL/GenBank/DDBJ whole genome shotgun (WGS) entry which is preliminary data.</text>
</comment>
<feature type="region of interest" description="Disordered" evidence="4">
    <location>
        <begin position="134"/>
        <end position="156"/>
    </location>
</feature>
<dbReference type="SUPFAM" id="SSF53098">
    <property type="entry name" value="Ribonuclease H-like"/>
    <property type="match status" value="1"/>
</dbReference>
<dbReference type="InterPro" id="IPR057670">
    <property type="entry name" value="SH3_retrovirus"/>
</dbReference>